<dbReference type="PANTHER" id="PTHR42705">
    <property type="entry name" value="BIFUNCTIONAL NON-HOMOLOGOUS END JOINING PROTEIN LIGD"/>
    <property type="match status" value="1"/>
</dbReference>
<proteinExistence type="predicted"/>
<evidence type="ECO:0000259" key="2">
    <source>
        <dbReference type="Pfam" id="PF21686"/>
    </source>
</evidence>
<organism evidence="3 4">
    <name type="scientific">Archangium violaceum Cb vi76</name>
    <dbReference type="NCBI Taxonomy" id="1406225"/>
    <lineage>
        <taxon>Bacteria</taxon>
        <taxon>Pseudomonadati</taxon>
        <taxon>Myxococcota</taxon>
        <taxon>Myxococcia</taxon>
        <taxon>Myxococcales</taxon>
        <taxon>Cystobacterineae</taxon>
        <taxon>Archangiaceae</taxon>
        <taxon>Archangium</taxon>
    </lineage>
</organism>
<protein>
    <submittedName>
        <fullName evidence="3">ATP-dependent DNA ligase</fullName>
    </submittedName>
</protein>
<dbReference type="AlphaFoldDB" id="A0A084T240"/>
<reference evidence="3 4" key="1">
    <citation type="submission" date="2014-07" db="EMBL/GenBank/DDBJ databases">
        <title>Draft Genome Sequence of Gephyronic Acid Producer, Cystobacter violaceus Strain Cb vi76.</title>
        <authorList>
            <person name="Stevens D.C."/>
            <person name="Young J."/>
            <person name="Carmichael R."/>
            <person name="Tan J."/>
            <person name="Taylor R.E."/>
        </authorList>
    </citation>
    <scope>NUCLEOTIDE SEQUENCE [LARGE SCALE GENOMIC DNA]</scope>
    <source>
        <strain evidence="3 4">Cb vi76</strain>
    </source>
</reference>
<dbReference type="Gene3D" id="3.90.920.10">
    <property type="entry name" value="DNA primase, PRIM domain"/>
    <property type="match status" value="1"/>
</dbReference>
<dbReference type="Pfam" id="PF21686">
    <property type="entry name" value="LigD_Prim-Pol"/>
    <property type="match status" value="1"/>
</dbReference>
<feature type="region of interest" description="Disordered" evidence="1">
    <location>
        <begin position="307"/>
        <end position="354"/>
    </location>
</feature>
<dbReference type="EMBL" id="JPMI01000004">
    <property type="protein sequence ID" value="KFA94775.1"/>
    <property type="molecule type" value="Genomic_DNA"/>
</dbReference>
<feature type="domain" description="DNA ligase D polymerase" evidence="2">
    <location>
        <begin position="31"/>
        <end position="283"/>
    </location>
</feature>
<dbReference type="GO" id="GO:0016874">
    <property type="term" value="F:ligase activity"/>
    <property type="evidence" value="ECO:0007669"/>
    <property type="project" value="UniProtKB-KW"/>
</dbReference>
<keyword evidence="3" id="KW-0436">Ligase</keyword>
<dbReference type="CDD" id="cd04865">
    <property type="entry name" value="LigD_Pol_like_2"/>
    <property type="match status" value="1"/>
</dbReference>
<name>A0A084T240_9BACT</name>
<comment type="caution">
    <text evidence="3">The sequence shown here is derived from an EMBL/GenBank/DDBJ whole genome shotgun (WGS) entry which is preliminary data.</text>
</comment>
<evidence type="ECO:0000313" key="4">
    <source>
        <dbReference type="Proteomes" id="UP000028547"/>
    </source>
</evidence>
<gene>
    <name evidence="3" type="ORF">Q664_00965</name>
</gene>
<dbReference type="Proteomes" id="UP000028547">
    <property type="component" value="Unassembled WGS sequence"/>
</dbReference>
<dbReference type="InterPro" id="IPR014145">
    <property type="entry name" value="LigD_pol_dom"/>
</dbReference>
<feature type="compositionally biased region" description="Basic residues" evidence="1">
    <location>
        <begin position="343"/>
        <end position="354"/>
    </location>
</feature>
<evidence type="ECO:0000313" key="3">
    <source>
        <dbReference type="EMBL" id="KFA94775.1"/>
    </source>
</evidence>
<dbReference type="PANTHER" id="PTHR42705:SF3">
    <property type="entry name" value="ATP-DEPENDENT DNA LIGASE"/>
    <property type="match status" value="1"/>
</dbReference>
<accession>A0A084T240</accession>
<dbReference type="InterPro" id="IPR052171">
    <property type="entry name" value="NHEJ_LigD"/>
</dbReference>
<dbReference type="RefSeq" id="WP_043388681.1">
    <property type="nucleotide sequence ID" value="NZ_JPMI01000004.1"/>
</dbReference>
<sequence length="354" mass="40006">MSEAFTHLEVAGRHVRISRPDKVFFSARGETKLDLIEYYLAVGEGVLRGVRERPCALKRYPDGAEGAFFFQKRVPAGAPEWLQTAEVTFPSGRSADELCPVDLAHLVWAVNLGCLDFNPHPVRRSDLSLPDELRIDLDPQPGVRFSSVREVALCVREVLEEHGLVGYPKTSGSRGMHIYVRLAPHWDFTEVRHAALALAREVERRMPREATSAWWKKERGQRVFVDFNQNAKDRTIASVYSVRATPEARVSCPLRWDEVADVEPEELTLATVPRRYEKLGDVWGEMDARAFTLDSLLELSERQKAEGLGEAPFPPHFEKQKDEPLRAPPREGALRAKPALAARAKRQPRRGGSR</sequence>
<evidence type="ECO:0000256" key="1">
    <source>
        <dbReference type="SAM" id="MobiDB-lite"/>
    </source>
</evidence>
<feature type="compositionally biased region" description="Basic and acidic residues" evidence="1">
    <location>
        <begin position="316"/>
        <end position="334"/>
    </location>
</feature>
<dbReference type="NCBIfam" id="TIGR02778">
    <property type="entry name" value="ligD_pol"/>
    <property type="match status" value="1"/>
</dbReference>